<dbReference type="Proteomes" id="UP000800200">
    <property type="component" value="Unassembled WGS sequence"/>
</dbReference>
<feature type="transmembrane region" description="Helical" evidence="6">
    <location>
        <begin position="170"/>
        <end position="190"/>
    </location>
</feature>
<evidence type="ECO:0000256" key="6">
    <source>
        <dbReference type="SAM" id="Phobius"/>
    </source>
</evidence>
<dbReference type="PANTHER" id="PTHR45649">
    <property type="entry name" value="AMINO-ACID PERMEASE BAT1"/>
    <property type="match status" value="1"/>
</dbReference>
<dbReference type="Gene3D" id="1.20.1740.10">
    <property type="entry name" value="Amino acid/polyamine transporter I"/>
    <property type="match status" value="1"/>
</dbReference>
<feature type="transmembrane region" description="Helical" evidence="6">
    <location>
        <begin position="523"/>
        <end position="541"/>
    </location>
</feature>
<keyword evidence="8" id="KW-1185">Reference proteome</keyword>
<organism evidence="7 8">
    <name type="scientific">Zopfia rhizophila CBS 207.26</name>
    <dbReference type="NCBI Taxonomy" id="1314779"/>
    <lineage>
        <taxon>Eukaryota</taxon>
        <taxon>Fungi</taxon>
        <taxon>Dikarya</taxon>
        <taxon>Ascomycota</taxon>
        <taxon>Pezizomycotina</taxon>
        <taxon>Dothideomycetes</taxon>
        <taxon>Dothideomycetes incertae sedis</taxon>
        <taxon>Zopfiaceae</taxon>
        <taxon>Zopfia</taxon>
    </lineage>
</organism>
<feature type="transmembrane region" description="Helical" evidence="6">
    <location>
        <begin position="492"/>
        <end position="511"/>
    </location>
</feature>
<evidence type="ECO:0000256" key="2">
    <source>
        <dbReference type="ARBA" id="ARBA00022448"/>
    </source>
</evidence>
<feature type="transmembrane region" description="Helical" evidence="6">
    <location>
        <begin position="415"/>
        <end position="433"/>
    </location>
</feature>
<evidence type="ECO:0000256" key="4">
    <source>
        <dbReference type="ARBA" id="ARBA00022989"/>
    </source>
</evidence>
<feature type="transmembrane region" description="Helical" evidence="6">
    <location>
        <begin position="202"/>
        <end position="223"/>
    </location>
</feature>
<feature type="transmembrane region" description="Helical" evidence="6">
    <location>
        <begin position="335"/>
        <end position="360"/>
    </location>
</feature>
<dbReference type="InterPro" id="IPR002293">
    <property type="entry name" value="AA/rel_permease1"/>
</dbReference>
<dbReference type="GO" id="GO:0022857">
    <property type="term" value="F:transmembrane transporter activity"/>
    <property type="evidence" value="ECO:0007669"/>
    <property type="project" value="InterPro"/>
</dbReference>
<feature type="transmembrane region" description="Helical" evidence="6">
    <location>
        <begin position="126"/>
        <end position="150"/>
    </location>
</feature>
<keyword evidence="4 6" id="KW-1133">Transmembrane helix</keyword>
<feature type="transmembrane region" description="Helical" evidence="6">
    <location>
        <begin position="381"/>
        <end position="403"/>
    </location>
</feature>
<dbReference type="Pfam" id="PF13520">
    <property type="entry name" value="AA_permease_2"/>
    <property type="match status" value="1"/>
</dbReference>
<dbReference type="PANTHER" id="PTHR45649:SF1">
    <property type="entry name" value="TRANSPORTER, PUTATIVE (EUROFUNG)-RELATED"/>
    <property type="match status" value="1"/>
</dbReference>
<dbReference type="AlphaFoldDB" id="A0A6A6E954"/>
<feature type="transmembrane region" description="Helical" evidence="6">
    <location>
        <begin position="79"/>
        <end position="98"/>
    </location>
</feature>
<sequence>MAAIIPESVEFKEMANEPRSRGSAETRDRVELARVGKKEVLKRNFAFMSMLGFGCIVLSTWEGVLMLFALAFQNGGPSGLVYGFIITWIGTLSIFITLSELASMAPTSGGQYYWCAMLGPRKYRKVLSYMTGWLTVCGWQGALISAFILSGSMIQSLAALNNPSYNPKNWQALLIMYTCIVLAALFNTAVSSFLPAIEGLILITHIAGFFAILIPVVYLAPVHNSPKEVFDLFMNEGGWPTQGLSFFLGTISTVFIFLGADSVIHMSEEIRNASRVVPWATISSVLVNGLLGFGMILGVLFSLGNDLKGVLKTPYGYPFIQIFMNSTRSTAATTALASLLLALIFFSTIGLVASTSRMIWSFARDRGLPGWRVLSKVDPRSSIPVASILTTCIISLLLLLIYLGSPLVLSDMISLTINSFYGSYFISAAILLYRRLRGQIKERGSGDHCPSISLPHDANHTVTITGAGTDQAGNEFNLTWGPWRVRGWLGTLNNIFACTWMLLALFFSSWPTTKEVDGQTMNYSIFITVFVVAASAVYYFVWARREGGYIGPVIEVRVQN</sequence>
<dbReference type="PIRSF" id="PIRSF006060">
    <property type="entry name" value="AA_transporter"/>
    <property type="match status" value="1"/>
</dbReference>
<feature type="transmembrane region" description="Helical" evidence="6">
    <location>
        <begin position="45"/>
        <end position="73"/>
    </location>
</feature>
<feature type="transmembrane region" description="Helical" evidence="6">
    <location>
        <begin position="243"/>
        <end position="264"/>
    </location>
</feature>
<dbReference type="OrthoDB" id="3257095at2759"/>
<evidence type="ECO:0000313" key="8">
    <source>
        <dbReference type="Proteomes" id="UP000800200"/>
    </source>
</evidence>
<evidence type="ECO:0000256" key="5">
    <source>
        <dbReference type="ARBA" id="ARBA00023136"/>
    </source>
</evidence>
<name>A0A6A6E954_9PEZI</name>
<accession>A0A6A6E954</accession>
<keyword evidence="3 6" id="KW-0812">Transmembrane</keyword>
<protein>
    <submittedName>
        <fullName evidence="7">Choline transport protein</fullName>
    </submittedName>
</protein>
<feature type="transmembrane region" description="Helical" evidence="6">
    <location>
        <begin position="276"/>
        <end position="301"/>
    </location>
</feature>
<evidence type="ECO:0000256" key="1">
    <source>
        <dbReference type="ARBA" id="ARBA00004141"/>
    </source>
</evidence>
<keyword evidence="2" id="KW-0813">Transport</keyword>
<dbReference type="EMBL" id="ML994624">
    <property type="protein sequence ID" value="KAF2188344.1"/>
    <property type="molecule type" value="Genomic_DNA"/>
</dbReference>
<dbReference type="GO" id="GO:0016020">
    <property type="term" value="C:membrane"/>
    <property type="evidence" value="ECO:0007669"/>
    <property type="project" value="UniProtKB-SubCell"/>
</dbReference>
<proteinExistence type="predicted"/>
<comment type="subcellular location">
    <subcellularLocation>
        <location evidence="1">Membrane</location>
        <topology evidence="1">Multi-pass membrane protein</topology>
    </subcellularLocation>
</comment>
<keyword evidence="5 6" id="KW-0472">Membrane</keyword>
<evidence type="ECO:0000313" key="7">
    <source>
        <dbReference type="EMBL" id="KAF2188344.1"/>
    </source>
</evidence>
<gene>
    <name evidence="7" type="ORF">K469DRAFT_748663</name>
</gene>
<evidence type="ECO:0000256" key="3">
    <source>
        <dbReference type="ARBA" id="ARBA00022692"/>
    </source>
</evidence>
<reference evidence="7" key="1">
    <citation type="journal article" date="2020" name="Stud. Mycol.">
        <title>101 Dothideomycetes genomes: a test case for predicting lifestyles and emergence of pathogens.</title>
        <authorList>
            <person name="Haridas S."/>
            <person name="Albert R."/>
            <person name="Binder M."/>
            <person name="Bloem J."/>
            <person name="Labutti K."/>
            <person name="Salamov A."/>
            <person name="Andreopoulos B."/>
            <person name="Baker S."/>
            <person name="Barry K."/>
            <person name="Bills G."/>
            <person name="Bluhm B."/>
            <person name="Cannon C."/>
            <person name="Castanera R."/>
            <person name="Culley D."/>
            <person name="Daum C."/>
            <person name="Ezra D."/>
            <person name="Gonzalez J."/>
            <person name="Henrissat B."/>
            <person name="Kuo A."/>
            <person name="Liang C."/>
            <person name="Lipzen A."/>
            <person name="Lutzoni F."/>
            <person name="Magnuson J."/>
            <person name="Mondo S."/>
            <person name="Nolan M."/>
            <person name="Ohm R."/>
            <person name="Pangilinan J."/>
            <person name="Park H.-J."/>
            <person name="Ramirez L."/>
            <person name="Alfaro M."/>
            <person name="Sun H."/>
            <person name="Tritt A."/>
            <person name="Yoshinaga Y."/>
            <person name="Zwiers L.-H."/>
            <person name="Turgeon B."/>
            <person name="Goodwin S."/>
            <person name="Spatafora J."/>
            <person name="Crous P."/>
            <person name="Grigoriev I."/>
        </authorList>
    </citation>
    <scope>NUCLEOTIDE SEQUENCE</scope>
    <source>
        <strain evidence="7">CBS 207.26</strain>
    </source>
</reference>